<reference evidence="2 3" key="1">
    <citation type="submission" date="2013-01" db="EMBL/GenBank/DDBJ databases">
        <authorList>
            <person name="Bench S."/>
        </authorList>
    </citation>
    <scope>NUCLEOTIDE SEQUENCE [LARGE SCALE GENOMIC DNA]</scope>
    <source>
        <strain evidence="2 3">WH 0402</strain>
    </source>
</reference>
<dbReference type="PANTHER" id="PTHR30298:SF0">
    <property type="entry name" value="PROTEIN YBFL-RELATED"/>
    <property type="match status" value="1"/>
</dbReference>
<dbReference type="EMBL" id="CAQN01000616">
    <property type="protein sequence ID" value="CCQ67556.1"/>
    <property type="molecule type" value="Genomic_DNA"/>
</dbReference>
<dbReference type="InterPro" id="IPR047647">
    <property type="entry name" value="ISAs1_transpos"/>
</dbReference>
<evidence type="ECO:0000259" key="1">
    <source>
        <dbReference type="Pfam" id="PF01609"/>
    </source>
</evidence>
<gene>
    <name evidence="2" type="ORF">CWATWH0402_448</name>
</gene>
<feature type="domain" description="Transposase IS4-like" evidence="1">
    <location>
        <begin position="3"/>
        <end position="56"/>
    </location>
</feature>
<dbReference type="Pfam" id="PF01609">
    <property type="entry name" value="DDE_Tnp_1"/>
    <property type="match status" value="1"/>
</dbReference>
<name>T2JR56_CROWT</name>
<dbReference type="GO" id="GO:0004803">
    <property type="term" value="F:transposase activity"/>
    <property type="evidence" value="ECO:0007669"/>
    <property type="project" value="InterPro"/>
</dbReference>
<dbReference type="InterPro" id="IPR002559">
    <property type="entry name" value="Transposase_11"/>
</dbReference>
<proteinExistence type="predicted"/>
<reference evidence="2 3" key="2">
    <citation type="submission" date="2013-09" db="EMBL/GenBank/DDBJ databases">
        <title>Whole genome comparison of six Crocosphaera watsonii strains with differing phenotypes.</title>
        <authorList>
            <person name="Bench S.R."/>
            <person name="Heller P."/>
            <person name="Frank I."/>
            <person name="Arciniega M."/>
            <person name="Shilova I.N."/>
            <person name="Zehr J.P."/>
        </authorList>
    </citation>
    <scope>NUCLEOTIDE SEQUENCE [LARGE SCALE GENOMIC DNA]</scope>
    <source>
        <strain evidence="2 3">WH 0402</strain>
    </source>
</reference>
<dbReference type="GO" id="GO:0006313">
    <property type="term" value="P:DNA transposition"/>
    <property type="evidence" value="ECO:0007669"/>
    <property type="project" value="InterPro"/>
</dbReference>
<evidence type="ECO:0000313" key="2">
    <source>
        <dbReference type="EMBL" id="CCQ67556.1"/>
    </source>
</evidence>
<evidence type="ECO:0000313" key="3">
    <source>
        <dbReference type="Proteomes" id="UP000018130"/>
    </source>
</evidence>
<protein>
    <submittedName>
        <fullName evidence="2">Transposase, IS4</fullName>
    </submittedName>
</protein>
<comment type="caution">
    <text evidence="2">The sequence shown here is derived from an EMBL/GenBank/DDBJ whole genome shotgun (WGS) entry which is preliminary data.</text>
</comment>
<dbReference type="AlphaFoldDB" id="T2JR56"/>
<organism evidence="2 3">
    <name type="scientific">Crocosphaera watsonii WH 0402</name>
    <dbReference type="NCBI Taxonomy" id="1284629"/>
    <lineage>
        <taxon>Bacteria</taxon>
        <taxon>Bacillati</taxon>
        <taxon>Cyanobacteriota</taxon>
        <taxon>Cyanophyceae</taxon>
        <taxon>Oscillatoriophycideae</taxon>
        <taxon>Chroococcales</taxon>
        <taxon>Aphanothecaceae</taxon>
        <taxon>Crocosphaera</taxon>
    </lineage>
</organism>
<dbReference type="InterPro" id="IPR051698">
    <property type="entry name" value="Transposase_11-like"/>
</dbReference>
<sequence length="87" mass="10242">MVVDAKSFAEIIRTHWRIENQLNWVLDVQFNEDDSRIRKDNSPENMAIIRQLALSLINQEKTEKKSVKSKQNKANWDNDYLLQILAA</sequence>
<accession>T2JR56</accession>
<dbReference type="PANTHER" id="PTHR30298">
    <property type="entry name" value="H REPEAT-ASSOCIATED PREDICTED TRANSPOSASE"/>
    <property type="match status" value="1"/>
</dbReference>
<dbReference type="Proteomes" id="UP000018130">
    <property type="component" value="Unassembled WGS sequence"/>
</dbReference>
<dbReference type="GO" id="GO:0003677">
    <property type="term" value="F:DNA binding"/>
    <property type="evidence" value="ECO:0007669"/>
    <property type="project" value="InterPro"/>
</dbReference>
<dbReference type="NCBIfam" id="NF033564">
    <property type="entry name" value="transpos_ISAs1"/>
    <property type="match status" value="1"/>
</dbReference>